<dbReference type="InterPro" id="IPR002539">
    <property type="entry name" value="MaoC-like_dom"/>
</dbReference>
<comment type="caution">
    <text evidence="2">The sequence shown here is derived from an EMBL/GenBank/DDBJ whole genome shotgun (WGS) entry which is preliminary data.</text>
</comment>
<name>A0ABQ1QGF6_9RHOB</name>
<dbReference type="RefSeq" id="WP_188526404.1">
    <property type="nucleotide sequence ID" value="NZ_BMGI01000001.1"/>
</dbReference>
<evidence type="ECO:0000259" key="1">
    <source>
        <dbReference type="Pfam" id="PF01575"/>
    </source>
</evidence>
<protein>
    <recommendedName>
        <fullName evidence="1">MaoC-like domain-containing protein</fullName>
    </recommendedName>
</protein>
<accession>A0ABQ1QGF6</accession>
<dbReference type="SUPFAM" id="SSF54637">
    <property type="entry name" value="Thioesterase/thiol ester dehydrase-isomerase"/>
    <property type="match status" value="1"/>
</dbReference>
<evidence type="ECO:0000313" key="2">
    <source>
        <dbReference type="EMBL" id="GGD26925.1"/>
    </source>
</evidence>
<dbReference type="CDD" id="cd03454">
    <property type="entry name" value="YdeM"/>
    <property type="match status" value="1"/>
</dbReference>
<dbReference type="Gene3D" id="3.10.129.10">
    <property type="entry name" value="Hotdog Thioesterase"/>
    <property type="match status" value="1"/>
</dbReference>
<reference evidence="3" key="1">
    <citation type="journal article" date="2019" name="Int. J. Syst. Evol. Microbiol.">
        <title>The Global Catalogue of Microorganisms (GCM) 10K type strain sequencing project: providing services to taxonomists for standard genome sequencing and annotation.</title>
        <authorList>
            <consortium name="The Broad Institute Genomics Platform"/>
            <consortium name="The Broad Institute Genome Sequencing Center for Infectious Disease"/>
            <person name="Wu L."/>
            <person name="Ma J."/>
        </authorList>
    </citation>
    <scope>NUCLEOTIDE SEQUENCE [LARGE SCALE GENOMIC DNA]</scope>
    <source>
        <strain evidence="3">CGMCC 1.12922</strain>
    </source>
</reference>
<dbReference type="InterPro" id="IPR029069">
    <property type="entry name" value="HotDog_dom_sf"/>
</dbReference>
<dbReference type="InterPro" id="IPR052342">
    <property type="entry name" value="MCH/BMMD"/>
</dbReference>
<sequence length="148" mass="16619">MTQRYFEDLPVGFCFSTGSRALTREEVVDFARDWDPQEFHLDEDAARASHFGALIASGWQTLLVAFNLSMAAGIWDEASMGASGMDEVRWFKPVFPGDAIHVEAEVVTAERSRSRPDRGRVRIRHDVVNQHGEKVASYIGNHLIKARA</sequence>
<gene>
    <name evidence="2" type="ORF">GCM10011358_09080</name>
</gene>
<dbReference type="Pfam" id="PF01575">
    <property type="entry name" value="MaoC_dehydratas"/>
    <property type="match status" value="1"/>
</dbReference>
<dbReference type="EMBL" id="BMGI01000001">
    <property type="protein sequence ID" value="GGD26925.1"/>
    <property type="molecule type" value="Genomic_DNA"/>
</dbReference>
<dbReference type="PANTHER" id="PTHR43664">
    <property type="entry name" value="MONOAMINE OXIDASE-RELATED"/>
    <property type="match status" value="1"/>
</dbReference>
<organism evidence="2 3">
    <name type="scientific">Sinisalibacter lacisalsi</name>
    <dbReference type="NCBI Taxonomy" id="1526570"/>
    <lineage>
        <taxon>Bacteria</taxon>
        <taxon>Pseudomonadati</taxon>
        <taxon>Pseudomonadota</taxon>
        <taxon>Alphaproteobacteria</taxon>
        <taxon>Rhodobacterales</taxon>
        <taxon>Roseobacteraceae</taxon>
        <taxon>Sinisalibacter</taxon>
    </lineage>
</organism>
<evidence type="ECO:0000313" key="3">
    <source>
        <dbReference type="Proteomes" id="UP000617355"/>
    </source>
</evidence>
<feature type="domain" description="MaoC-like" evidence="1">
    <location>
        <begin position="19"/>
        <end position="125"/>
    </location>
</feature>
<dbReference type="PANTHER" id="PTHR43664:SF1">
    <property type="entry name" value="BETA-METHYLMALYL-COA DEHYDRATASE"/>
    <property type="match status" value="1"/>
</dbReference>
<proteinExistence type="predicted"/>
<dbReference type="Proteomes" id="UP000617355">
    <property type="component" value="Unassembled WGS sequence"/>
</dbReference>
<keyword evidence="3" id="KW-1185">Reference proteome</keyword>